<accession>A0AAD8JTQ7</accession>
<organism evidence="1 2">
    <name type="scientific">Tagetes erecta</name>
    <name type="common">African marigold</name>
    <dbReference type="NCBI Taxonomy" id="13708"/>
    <lineage>
        <taxon>Eukaryota</taxon>
        <taxon>Viridiplantae</taxon>
        <taxon>Streptophyta</taxon>
        <taxon>Embryophyta</taxon>
        <taxon>Tracheophyta</taxon>
        <taxon>Spermatophyta</taxon>
        <taxon>Magnoliopsida</taxon>
        <taxon>eudicotyledons</taxon>
        <taxon>Gunneridae</taxon>
        <taxon>Pentapetalae</taxon>
        <taxon>asterids</taxon>
        <taxon>campanulids</taxon>
        <taxon>Asterales</taxon>
        <taxon>Asteraceae</taxon>
        <taxon>Asteroideae</taxon>
        <taxon>Heliantheae alliance</taxon>
        <taxon>Tageteae</taxon>
        <taxon>Tagetes</taxon>
    </lineage>
</organism>
<name>A0AAD8JTQ7_TARER</name>
<evidence type="ECO:0000313" key="1">
    <source>
        <dbReference type="EMBL" id="KAK1409703.1"/>
    </source>
</evidence>
<comment type="caution">
    <text evidence="1">The sequence shown here is derived from an EMBL/GenBank/DDBJ whole genome shotgun (WGS) entry which is preliminary data.</text>
</comment>
<keyword evidence="2" id="KW-1185">Reference proteome</keyword>
<dbReference type="EMBL" id="JAUHHV010000010">
    <property type="protein sequence ID" value="KAK1409703.1"/>
    <property type="molecule type" value="Genomic_DNA"/>
</dbReference>
<proteinExistence type="predicted"/>
<dbReference type="Proteomes" id="UP001229421">
    <property type="component" value="Unassembled WGS sequence"/>
</dbReference>
<dbReference type="AlphaFoldDB" id="A0AAD8JTQ7"/>
<gene>
    <name evidence="1" type="ORF">QVD17_36232</name>
</gene>
<protein>
    <submittedName>
        <fullName evidence="1">Uncharacterized protein</fullName>
    </submittedName>
</protein>
<reference evidence="1" key="1">
    <citation type="journal article" date="2023" name="bioRxiv">
        <title>Improved chromosome-level genome assembly for marigold (Tagetes erecta).</title>
        <authorList>
            <person name="Jiang F."/>
            <person name="Yuan L."/>
            <person name="Wang S."/>
            <person name="Wang H."/>
            <person name="Xu D."/>
            <person name="Wang A."/>
            <person name="Fan W."/>
        </authorList>
    </citation>
    <scope>NUCLEOTIDE SEQUENCE</scope>
    <source>
        <strain evidence="1">WSJ</strain>
        <tissue evidence="1">Leaf</tissue>
    </source>
</reference>
<sequence length="107" mass="12243">MLFLMLKSKELMASNENNRHQALSLDMFNNEKPSRNGGMVVVFDRQGNEGKIAIRAKLVWVKWLTVKAKHKTITGRYKHPHGGASLSPPASPPRTEYVFMDYASFWH</sequence>
<evidence type="ECO:0000313" key="2">
    <source>
        <dbReference type="Proteomes" id="UP001229421"/>
    </source>
</evidence>